<evidence type="ECO:0000313" key="1">
    <source>
        <dbReference type="EMBL" id="MDQ0482449.1"/>
    </source>
</evidence>
<name>A0ABU0JZB8_9BACL</name>
<dbReference type="Gene3D" id="1.10.1660.10">
    <property type="match status" value="1"/>
</dbReference>
<gene>
    <name evidence="1" type="ORF">QO000_001418</name>
</gene>
<evidence type="ECO:0000313" key="2">
    <source>
        <dbReference type="Proteomes" id="UP001226720"/>
    </source>
</evidence>
<dbReference type="RefSeq" id="WP_301550250.1">
    <property type="nucleotide sequence ID" value="NZ_JAQRMZ010000001.1"/>
</dbReference>
<keyword evidence="1" id="KW-0238">DNA-binding</keyword>
<dbReference type="GeneID" id="301325470"/>
<accession>A0ABU0JZB8</accession>
<dbReference type="GO" id="GO:0003677">
    <property type="term" value="F:DNA binding"/>
    <property type="evidence" value="ECO:0007669"/>
    <property type="project" value="UniProtKB-KW"/>
</dbReference>
<dbReference type="EMBL" id="JAUSWM010000002">
    <property type="protein sequence ID" value="MDQ0482449.1"/>
    <property type="molecule type" value="Genomic_DNA"/>
</dbReference>
<organism evidence="1 2">
    <name type="scientific">Guptibacillus hwajinpoensis</name>
    <dbReference type="NCBI Taxonomy" id="208199"/>
    <lineage>
        <taxon>Bacteria</taxon>
        <taxon>Bacillati</taxon>
        <taxon>Bacillota</taxon>
        <taxon>Bacilli</taxon>
        <taxon>Bacillales</taxon>
        <taxon>Guptibacillaceae</taxon>
        <taxon>Guptibacillus</taxon>
    </lineage>
</organism>
<sequence length="103" mass="12052">MNKKYSTKEIASILHQSSTSNIRHIARHMEKLGYVIERDEYDRREYNETDKKLFSQIQELKDSGVKLREAIDSVLSNQEINDEKRDEKEMGIPDSGLKTFCLS</sequence>
<keyword evidence="2" id="KW-1185">Reference proteome</keyword>
<protein>
    <submittedName>
        <fullName evidence="1">DNA-binding transcriptional MerR regulator</fullName>
    </submittedName>
</protein>
<reference evidence="1" key="1">
    <citation type="submission" date="2023-07" db="EMBL/GenBank/DDBJ databases">
        <title>Genomic Encyclopedia of Type Strains, Phase IV (KMG-IV): sequencing the most valuable type-strain genomes for metagenomic binning, comparative biology and taxonomic classification.</title>
        <authorList>
            <person name="Goeker M."/>
        </authorList>
    </citation>
    <scope>NUCLEOTIDE SEQUENCE [LARGE SCALE GENOMIC DNA]</scope>
    <source>
        <strain evidence="1">JSM 076093</strain>
    </source>
</reference>
<dbReference type="Proteomes" id="UP001226720">
    <property type="component" value="Unassembled WGS sequence"/>
</dbReference>
<comment type="caution">
    <text evidence="1">The sequence shown here is derived from an EMBL/GenBank/DDBJ whole genome shotgun (WGS) entry which is preliminary data.</text>
</comment>
<proteinExistence type="predicted"/>